<evidence type="ECO:0000256" key="5">
    <source>
        <dbReference type="ARBA" id="ARBA00023136"/>
    </source>
</evidence>
<evidence type="ECO:0000256" key="1">
    <source>
        <dbReference type="ARBA" id="ARBA00004651"/>
    </source>
</evidence>
<feature type="transmembrane region" description="Helical" evidence="6">
    <location>
        <begin position="212"/>
        <end position="231"/>
    </location>
</feature>
<proteinExistence type="predicted"/>
<keyword evidence="3 6" id="KW-0812">Transmembrane</keyword>
<evidence type="ECO:0000256" key="3">
    <source>
        <dbReference type="ARBA" id="ARBA00022692"/>
    </source>
</evidence>
<dbReference type="Proteomes" id="UP000234857">
    <property type="component" value="Unassembled WGS sequence"/>
</dbReference>
<dbReference type="GO" id="GO:0005886">
    <property type="term" value="C:plasma membrane"/>
    <property type="evidence" value="ECO:0007669"/>
    <property type="project" value="UniProtKB-SubCell"/>
</dbReference>
<sequence>MKNILVIGMKELRSYFYSPLAYVILCVFSIISGNFFKTIIFQTQNSNSWISFSGGLSTMLMIFIPLLTMRLFSEENRSGTFELLLSYPLNSAQLVIGKFLGAMMFSIIMFLPTLIYVSFLYMYSIPDTNLILSSYLGMFLLTMAFVSVGIFSSALTKSQVVASITGFGILLFMWAIHWLKDNLSYSLGKVLAYISIAQNYSYFAKGILDTRAVIFLLSIPVFMLIITIKLIEDKRYRS</sequence>
<evidence type="ECO:0000256" key="2">
    <source>
        <dbReference type="ARBA" id="ARBA00022475"/>
    </source>
</evidence>
<dbReference type="Pfam" id="PF12679">
    <property type="entry name" value="ABC2_membrane_2"/>
    <property type="match status" value="1"/>
</dbReference>
<dbReference type="PANTHER" id="PTHR30294:SF29">
    <property type="entry name" value="MULTIDRUG ABC TRANSPORTER PERMEASE YBHS-RELATED"/>
    <property type="match status" value="1"/>
</dbReference>
<dbReference type="PANTHER" id="PTHR30294">
    <property type="entry name" value="MEMBRANE COMPONENT OF ABC TRANSPORTER YHHJ-RELATED"/>
    <property type="match status" value="1"/>
</dbReference>
<feature type="transmembrane region" description="Helical" evidence="6">
    <location>
        <begin position="20"/>
        <end position="43"/>
    </location>
</feature>
<feature type="transmembrane region" description="Helical" evidence="6">
    <location>
        <begin position="99"/>
        <end position="124"/>
    </location>
</feature>
<feature type="transmembrane region" description="Helical" evidence="6">
    <location>
        <begin position="160"/>
        <end position="179"/>
    </location>
</feature>
<accession>A0A2N5ZLA5</accession>
<dbReference type="InterPro" id="IPR051449">
    <property type="entry name" value="ABC-2_transporter_component"/>
</dbReference>
<reference evidence="7 8" key="1">
    <citation type="submission" date="2017-11" db="EMBL/GenBank/DDBJ databases">
        <title>Genome-resolved metagenomics identifies genetic mobility, metabolic interactions, and unexpected diversity in perchlorate-reducing communities.</title>
        <authorList>
            <person name="Barnum T.P."/>
            <person name="Figueroa I.A."/>
            <person name="Carlstrom C.I."/>
            <person name="Lucas L.N."/>
            <person name="Engelbrektson A.L."/>
            <person name="Coates J.D."/>
        </authorList>
    </citation>
    <scope>NUCLEOTIDE SEQUENCE [LARGE SCALE GENOMIC DNA]</scope>
    <source>
        <strain evidence="7">BM706</strain>
    </source>
</reference>
<dbReference type="EMBL" id="PKTG01000031">
    <property type="protein sequence ID" value="PLX19436.1"/>
    <property type="molecule type" value="Genomic_DNA"/>
</dbReference>
<dbReference type="AlphaFoldDB" id="A0A2N5ZLA5"/>
<keyword evidence="2" id="KW-1003">Cell membrane</keyword>
<comment type="caution">
    <text evidence="7">The sequence shown here is derived from an EMBL/GenBank/DDBJ whole genome shotgun (WGS) entry which is preliminary data.</text>
</comment>
<evidence type="ECO:0000313" key="7">
    <source>
        <dbReference type="EMBL" id="PLX19436.1"/>
    </source>
</evidence>
<dbReference type="GO" id="GO:0140359">
    <property type="term" value="F:ABC-type transporter activity"/>
    <property type="evidence" value="ECO:0007669"/>
    <property type="project" value="InterPro"/>
</dbReference>
<gene>
    <name evidence="7" type="ORF">C0601_01845</name>
</gene>
<evidence type="ECO:0000313" key="8">
    <source>
        <dbReference type="Proteomes" id="UP000234857"/>
    </source>
</evidence>
<evidence type="ECO:0000256" key="4">
    <source>
        <dbReference type="ARBA" id="ARBA00022989"/>
    </source>
</evidence>
<comment type="subcellular location">
    <subcellularLocation>
        <location evidence="1">Cell membrane</location>
        <topology evidence="1">Multi-pass membrane protein</topology>
    </subcellularLocation>
</comment>
<protein>
    <recommendedName>
        <fullName evidence="9">ABC transporter permease</fullName>
    </recommendedName>
</protein>
<evidence type="ECO:0000256" key="6">
    <source>
        <dbReference type="SAM" id="Phobius"/>
    </source>
</evidence>
<organism evidence="7 8">
    <name type="scientific">Muiribacterium halophilum</name>
    <dbReference type="NCBI Taxonomy" id="2053465"/>
    <lineage>
        <taxon>Bacteria</taxon>
        <taxon>Candidatus Muiribacteriota</taxon>
        <taxon>Candidatus Muiribacteriia</taxon>
        <taxon>Candidatus Muiribacteriales</taxon>
        <taxon>Candidatus Muiribacteriaceae</taxon>
        <taxon>Candidatus Muiribacterium</taxon>
    </lineage>
</organism>
<keyword evidence="4 6" id="KW-1133">Transmembrane helix</keyword>
<feature type="transmembrane region" description="Helical" evidence="6">
    <location>
        <begin position="49"/>
        <end position="68"/>
    </location>
</feature>
<feature type="transmembrane region" description="Helical" evidence="6">
    <location>
        <begin position="130"/>
        <end position="151"/>
    </location>
</feature>
<name>A0A2N5ZLA5_MUIH1</name>
<evidence type="ECO:0008006" key="9">
    <source>
        <dbReference type="Google" id="ProtNLM"/>
    </source>
</evidence>
<keyword evidence="5 6" id="KW-0472">Membrane</keyword>